<organism evidence="2 3">
    <name type="scientific">Pectobacterium araliae</name>
    <dbReference type="NCBI Taxonomy" id="3073862"/>
    <lineage>
        <taxon>Bacteria</taxon>
        <taxon>Pseudomonadati</taxon>
        <taxon>Pseudomonadota</taxon>
        <taxon>Gammaproteobacteria</taxon>
        <taxon>Enterobacterales</taxon>
        <taxon>Pectobacteriaceae</taxon>
        <taxon>Pectobacterium</taxon>
    </lineage>
</organism>
<dbReference type="InterPro" id="IPR001173">
    <property type="entry name" value="Glyco_trans_2-like"/>
</dbReference>
<protein>
    <recommendedName>
        <fullName evidence="1">Glycosyltransferase 2-like domain-containing protein</fullName>
    </recommendedName>
</protein>
<feature type="domain" description="Glycosyltransferase 2-like" evidence="1">
    <location>
        <begin position="6"/>
        <end position="145"/>
    </location>
</feature>
<reference evidence="3" key="1">
    <citation type="journal article" date="2024" name="Int. J. Syst. Evol. Microbiol.">
        <title>Pectobacterium araliae sp. nov., a pathogen causing bacterial soft rot of Japanese angelica tree in Japan.</title>
        <authorList>
            <person name="Sawada H."/>
            <person name="Someya N."/>
            <person name="Morohoshi T."/>
            <person name="Ono M."/>
            <person name="Satou M."/>
        </authorList>
    </citation>
    <scope>NUCLEOTIDE SEQUENCE [LARGE SCALE GENOMIC DNA]</scope>
    <source>
        <strain evidence="3">MAFF 302110</strain>
    </source>
</reference>
<dbReference type="SUPFAM" id="SSF53448">
    <property type="entry name" value="Nucleotide-diphospho-sugar transferases"/>
    <property type="match status" value="1"/>
</dbReference>
<dbReference type="EMBL" id="AP028908">
    <property type="protein sequence ID" value="BES84182.1"/>
    <property type="molecule type" value="Genomic_DNA"/>
</dbReference>
<dbReference type="Pfam" id="PF00535">
    <property type="entry name" value="Glycos_transf_2"/>
    <property type="match status" value="1"/>
</dbReference>
<proteinExistence type="predicted"/>
<keyword evidence="3" id="KW-1185">Reference proteome</keyword>
<evidence type="ECO:0000313" key="2">
    <source>
        <dbReference type="EMBL" id="BES84182.1"/>
    </source>
</evidence>
<evidence type="ECO:0000259" key="1">
    <source>
        <dbReference type="Pfam" id="PF00535"/>
    </source>
</evidence>
<name>A0AAN0MK25_9GAMM</name>
<evidence type="ECO:0000313" key="3">
    <source>
        <dbReference type="Proteomes" id="UP001377830"/>
    </source>
</evidence>
<accession>A0AAN0MK25</accession>
<dbReference type="AlphaFoldDB" id="A0AAN0MK25"/>
<dbReference type="Gene3D" id="3.90.550.10">
    <property type="entry name" value="Spore Coat Polysaccharide Biosynthesis Protein SpsA, Chain A"/>
    <property type="match status" value="1"/>
</dbReference>
<gene>
    <name evidence="2" type="ORF">PEC302110_12790</name>
</gene>
<dbReference type="InterPro" id="IPR029044">
    <property type="entry name" value="Nucleotide-diphossugar_trans"/>
</dbReference>
<dbReference type="KEGG" id="parl:PEC302110_12790"/>
<dbReference type="Proteomes" id="UP001377830">
    <property type="component" value="Chromosome"/>
</dbReference>
<sequence length="224" mass="25719">MNSIYDKKNSEIIIYDNSSPDDTLSVISAFEQKYKSDINIKLVKGNENIGLRAYKKLFSLAIGDYIIEVDDDILEFPKSVDSVFFNYLSVFKDYGYLALDVVQNEFTTGAKPSLDKYKIIKKNGMVVEKGPTGGWCTGFRRKDYRKIKFLFDFFDHYNFKHGEDGFLCKLFRLIGKKSGVISGVKCFHATGPHYSKAYGLLDRDIEKYSLSGRKDLVDWYSSNK</sequence>